<dbReference type="PANTHER" id="PTHR47957">
    <property type="entry name" value="ATP-DEPENDENT HELICASE HRQ1"/>
    <property type="match status" value="1"/>
</dbReference>
<reference evidence="3" key="1">
    <citation type="journal article" date="2019" name="Int. J. Syst. Evol. Microbiol.">
        <title>The Global Catalogue of Microorganisms (GCM) 10K type strain sequencing project: providing services to taxonomists for standard genome sequencing and annotation.</title>
        <authorList>
            <consortium name="The Broad Institute Genomics Platform"/>
            <consortium name="The Broad Institute Genome Sequencing Center for Infectious Disease"/>
            <person name="Wu L."/>
            <person name="Ma J."/>
        </authorList>
    </citation>
    <scope>NUCLEOTIDE SEQUENCE [LARGE SCALE GENOMIC DNA]</scope>
    <source>
        <strain evidence="3">JCM 10411</strain>
    </source>
</reference>
<feature type="domain" description="Helicase ATP-binding" evidence="1">
    <location>
        <begin position="1"/>
        <end position="209"/>
    </location>
</feature>
<dbReference type="SUPFAM" id="SSF52540">
    <property type="entry name" value="P-loop containing nucleoside triphosphate hydrolases"/>
    <property type="match status" value="1"/>
</dbReference>
<sequence>MAGRNLVVATGTGSGKTESFLLPVLNALAAEHARGTLGPGVRALLLYPMNALANDQMKRLRRLLAETPHITFGRYTGDTKDDPHRAADTFEQLNPGEPRLPNELFSRREMRATPPHILLTNYAMLEYLLLRPQDMDLFEGEHAGGWRFIVVDEAHVYDGARGAELAMLLGRLKDRVGRGRDIQAIATSATVGAEENPAAVTAFAQALFDVPFHWDADTLPAIEAGATGYLLKDAPPEDLAAAV</sequence>
<dbReference type="GO" id="GO:0004386">
    <property type="term" value="F:helicase activity"/>
    <property type="evidence" value="ECO:0007669"/>
    <property type="project" value="UniProtKB-KW"/>
</dbReference>
<keyword evidence="2" id="KW-0347">Helicase</keyword>
<proteinExistence type="predicted"/>
<keyword evidence="2" id="KW-0067">ATP-binding</keyword>
<evidence type="ECO:0000259" key="1">
    <source>
        <dbReference type="PROSITE" id="PS51192"/>
    </source>
</evidence>
<dbReference type="Proteomes" id="UP001596180">
    <property type="component" value="Unassembled WGS sequence"/>
</dbReference>
<keyword evidence="3" id="KW-1185">Reference proteome</keyword>
<comment type="caution">
    <text evidence="2">The sequence shown here is derived from an EMBL/GenBank/DDBJ whole genome shotgun (WGS) entry which is preliminary data.</text>
</comment>
<protein>
    <submittedName>
        <fullName evidence="2">DEAD/DEAH box helicase</fullName>
    </submittedName>
</protein>
<name>A0ABW1DTZ4_9ACTN</name>
<dbReference type="InterPro" id="IPR011545">
    <property type="entry name" value="DEAD/DEAH_box_helicase_dom"/>
</dbReference>
<dbReference type="InterPro" id="IPR027417">
    <property type="entry name" value="P-loop_NTPase"/>
</dbReference>
<dbReference type="InterPro" id="IPR014001">
    <property type="entry name" value="Helicase_ATP-bd"/>
</dbReference>
<gene>
    <name evidence="2" type="ORF">ACFPZI_04225</name>
</gene>
<keyword evidence="2" id="KW-0547">Nucleotide-binding</keyword>
<dbReference type="PANTHER" id="PTHR47957:SF3">
    <property type="entry name" value="ATP-DEPENDENT HELICASE HRQ1"/>
    <property type="match status" value="1"/>
</dbReference>
<dbReference type="PROSITE" id="PS51192">
    <property type="entry name" value="HELICASE_ATP_BIND_1"/>
    <property type="match status" value="1"/>
</dbReference>
<dbReference type="RefSeq" id="WP_381358366.1">
    <property type="nucleotide sequence ID" value="NZ_JBHSOA010000008.1"/>
</dbReference>
<dbReference type="EMBL" id="JBHSOA010000008">
    <property type="protein sequence ID" value="MFC5851068.1"/>
    <property type="molecule type" value="Genomic_DNA"/>
</dbReference>
<evidence type="ECO:0000313" key="3">
    <source>
        <dbReference type="Proteomes" id="UP001596180"/>
    </source>
</evidence>
<dbReference type="SMART" id="SM00487">
    <property type="entry name" value="DEXDc"/>
    <property type="match status" value="1"/>
</dbReference>
<evidence type="ECO:0000313" key="2">
    <source>
        <dbReference type="EMBL" id="MFC5851068.1"/>
    </source>
</evidence>
<organism evidence="2 3">
    <name type="scientific">Streptomyces chlorus</name>
    <dbReference type="NCBI Taxonomy" id="887452"/>
    <lineage>
        <taxon>Bacteria</taxon>
        <taxon>Bacillati</taxon>
        <taxon>Actinomycetota</taxon>
        <taxon>Actinomycetes</taxon>
        <taxon>Kitasatosporales</taxon>
        <taxon>Streptomycetaceae</taxon>
        <taxon>Streptomyces</taxon>
    </lineage>
</organism>
<dbReference type="Gene3D" id="3.40.50.300">
    <property type="entry name" value="P-loop containing nucleotide triphosphate hydrolases"/>
    <property type="match status" value="1"/>
</dbReference>
<dbReference type="Pfam" id="PF00270">
    <property type="entry name" value="DEAD"/>
    <property type="match status" value="1"/>
</dbReference>
<feature type="non-terminal residue" evidence="2">
    <location>
        <position position="243"/>
    </location>
</feature>
<keyword evidence="2" id="KW-0378">Hydrolase</keyword>
<accession>A0ABW1DTZ4</accession>